<comment type="subunit">
    <text evidence="4">AMPK is a heterotrimer of an alpha catalytic subunit (PRKAA1 or PRKAA2), a beta (PRKAB1 or PRKAB2) and a gamma non-catalytic subunits (PRKAG1, PRKAG2 or PRKAG3). Interacts with FNIP1 and FNIP2.</text>
</comment>
<evidence type="ECO:0000256" key="4">
    <source>
        <dbReference type="ARBA" id="ARBA00025878"/>
    </source>
</evidence>
<sequence>MEALKATMPSVGENSNVSSVEVVVVVVENNNINDIRIQGDDEEYSVDQIKEFEDVQHPNWREISDIADHLGRWPGPLVHYLGSLLWVQHYTLPCGVKSDLNLYWRSDNVLVISLFPSPDKSIVMNHALQGKHEETHDENQIFVKFFKFHKCYDLIPTSAKLVVFDTQLLVKKAFFALVHNGVRAAPLWDSKKQCFVGMLTITDFIRILQMYYKSPLVQMEELEEHKLDTWRNVLQQDYKGLQSISPDASLFDAIYTLISNRIHRLPVIDPQTGNVLYIVTHKRILRFLFLYLKDMPKPSFMNKTLRELNIGTYVNVETARPDTPIITALTKFVERRVSALPIVDAQGRLVDIYSKFDVINLAAEKTYNNLDITLTQANEHRNTWFEGVSKCHLDDSLGTVMEKIVRAEVHRLVVVDNEDHVIGVISLSDILSELVLKPSRHSKKNSLCSDAENTGTIPEETGSDDEIELAFKAETLDQPLASCEDIAMMDDDESSRELRDALNGVTMAETNKPTVVYVGE</sequence>
<evidence type="ECO:0000256" key="3">
    <source>
        <dbReference type="ARBA" id="ARBA00023122"/>
    </source>
</evidence>
<protein>
    <recommendedName>
        <fullName evidence="6">CBS domain-containing protein</fullName>
    </recommendedName>
</protein>
<keyword evidence="2" id="KW-0677">Repeat</keyword>
<comment type="caution">
    <text evidence="7">The sequence shown here is derived from an EMBL/GenBank/DDBJ whole genome shotgun (WGS) entry which is preliminary data.</text>
</comment>
<dbReference type="PANTHER" id="PTHR13780:SF35">
    <property type="entry name" value="LD22662P"/>
    <property type="match status" value="1"/>
</dbReference>
<feature type="domain" description="CBS" evidence="6">
    <location>
        <begin position="156"/>
        <end position="216"/>
    </location>
</feature>
<evidence type="ECO:0000313" key="7">
    <source>
        <dbReference type="EMBL" id="KAK4022144.1"/>
    </source>
</evidence>
<keyword evidence="3 5" id="KW-0129">CBS domain</keyword>
<evidence type="ECO:0000256" key="5">
    <source>
        <dbReference type="PROSITE-ProRule" id="PRU00703"/>
    </source>
</evidence>
<dbReference type="InterPro" id="IPR046342">
    <property type="entry name" value="CBS_dom_sf"/>
</dbReference>
<evidence type="ECO:0000259" key="6">
    <source>
        <dbReference type="PROSITE" id="PS51371"/>
    </source>
</evidence>
<feature type="domain" description="CBS" evidence="6">
    <location>
        <begin position="381"/>
        <end position="443"/>
    </location>
</feature>
<dbReference type="InterPro" id="IPR050511">
    <property type="entry name" value="AMPK_gamma/SDS23_families"/>
</dbReference>
<evidence type="ECO:0000313" key="8">
    <source>
        <dbReference type="Proteomes" id="UP001234178"/>
    </source>
</evidence>
<proteinExistence type="inferred from homology"/>
<organism evidence="7 8">
    <name type="scientific">Daphnia magna</name>
    <dbReference type="NCBI Taxonomy" id="35525"/>
    <lineage>
        <taxon>Eukaryota</taxon>
        <taxon>Metazoa</taxon>
        <taxon>Ecdysozoa</taxon>
        <taxon>Arthropoda</taxon>
        <taxon>Crustacea</taxon>
        <taxon>Branchiopoda</taxon>
        <taxon>Diplostraca</taxon>
        <taxon>Cladocera</taxon>
        <taxon>Anomopoda</taxon>
        <taxon>Daphniidae</taxon>
        <taxon>Daphnia</taxon>
    </lineage>
</organism>
<dbReference type="PANTHER" id="PTHR13780">
    <property type="entry name" value="AMP-ACTIVATED PROTEIN KINASE, GAMMA REGULATORY SUBUNIT"/>
    <property type="match status" value="1"/>
</dbReference>
<dbReference type="CDD" id="cd04618">
    <property type="entry name" value="CBS_euAMPK_gamma-like_repeat1"/>
    <property type="match status" value="1"/>
</dbReference>
<accession>A0ABR0AAI2</accession>
<feature type="domain" description="CBS" evidence="6">
    <location>
        <begin position="310"/>
        <end position="372"/>
    </location>
</feature>
<evidence type="ECO:0000256" key="1">
    <source>
        <dbReference type="ARBA" id="ARBA00006750"/>
    </source>
</evidence>
<dbReference type="EMBL" id="JAOYFB010000037">
    <property type="protein sequence ID" value="KAK4022144.1"/>
    <property type="molecule type" value="Genomic_DNA"/>
</dbReference>
<gene>
    <name evidence="7" type="ORF">OUZ56_007625</name>
</gene>
<name>A0ABR0AAI2_9CRUS</name>
<evidence type="ECO:0000256" key="2">
    <source>
        <dbReference type="ARBA" id="ARBA00022737"/>
    </source>
</evidence>
<dbReference type="SUPFAM" id="SSF54631">
    <property type="entry name" value="CBS-domain pair"/>
    <property type="match status" value="2"/>
</dbReference>
<dbReference type="PROSITE" id="PS51371">
    <property type="entry name" value="CBS"/>
    <property type="match status" value="4"/>
</dbReference>
<feature type="domain" description="CBS" evidence="6">
    <location>
        <begin position="237"/>
        <end position="295"/>
    </location>
</feature>
<reference evidence="7 8" key="1">
    <citation type="journal article" date="2023" name="Nucleic Acids Res.">
        <title>The hologenome of Daphnia magna reveals possible DNA methylation and microbiome-mediated evolution of the host genome.</title>
        <authorList>
            <person name="Chaturvedi A."/>
            <person name="Li X."/>
            <person name="Dhandapani V."/>
            <person name="Marshall H."/>
            <person name="Kissane S."/>
            <person name="Cuenca-Cambronero M."/>
            <person name="Asole G."/>
            <person name="Calvet F."/>
            <person name="Ruiz-Romero M."/>
            <person name="Marangio P."/>
            <person name="Guigo R."/>
            <person name="Rago D."/>
            <person name="Mirbahai L."/>
            <person name="Eastwood N."/>
            <person name="Colbourne J.K."/>
            <person name="Zhou J."/>
            <person name="Mallon E."/>
            <person name="Orsini L."/>
        </authorList>
    </citation>
    <scope>NUCLEOTIDE SEQUENCE [LARGE SCALE GENOMIC DNA]</scope>
    <source>
        <strain evidence="7">LRV0_1</strain>
    </source>
</reference>
<dbReference type="Proteomes" id="UP001234178">
    <property type="component" value="Unassembled WGS sequence"/>
</dbReference>
<dbReference type="Pfam" id="PF00571">
    <property type="entry name" value="CBS"/>
    <property type="match status" value="3"/>
</dbReference>
<dbReference type="InterPro" id="IPR000644">
    <property type="entry name" value="CBS_dom"/>
</dbReference>
<keyword evidence="8" id="KW-1185">Reference proteome</keyword>
<dbReference type="Gene3D" id="3.10.580.10">
    <property type="entry name" value="CBS-domain"/>
    <property type="match status" value="2"/>
</dbReference>
<dbReference type="SMART" id="SM00116">
    <property type="entry name" value="CBS"/>
    <property type="match status" value="4"/>
</dbReference>
<comment type="similarity">
    <text evidence="1">Belongs to the 5'-AMP-activated protein kinase gamma subunit family.</text>
</comment>
<dbReference type="CDD" id="cd04641">
    <property type="entry name" value="CBS_euAMPK_gamma-like_repeat2"/>
    <property type="match status" value="1"/>
</dbReference>